<name>A0A133VIU9_9EURY</name>
<sequence length="244" mass="28983">MLLPEELKRYGFQRKLKLIEQIWLDYLQDHLLALLYRNYHNFLFRGGTCIWKVYDGERFSEDLDLAREDIPSDLAEYLLEELELFGFSVVVDKERETSSMYHLRLGVNRPDTDSTTPLSLEILKDSVSEEKITRREIHSPYPDLPKIDVKTLTQDAILLEKISAVCDRNRPRDMHDIYRLLKNGASVKLEEVKRHRKNFTVEKFEESLDRKKGEWKGLKALMVGKLPEFKEEKQYIMQKFNKNQ</sequence>
<accession>A0A133VIU9</accession>
<comment type="caution">
    <text evidence="1">The sequence shown here is derived from an EMBL/GenBank/DDBJ whole genome shotgun (WGS) entry which is preliminary data.</text>
</comment>
<dbReference type="Gene3D" id="3.10.450.620">
    <property type="entry name" value="JHP933, nucleotidyltransferase-like core domain"/>
    <property type="match status" value="1"/>
</dbReference>
<dbReference type="InterPro" id="IPR014942">
    <property type="entry name" value="AbiEii"/>
</dbReference>
<dbReference type="EMBL" id="LHYF01000040">
    <property type="protein sequence ID" value="KXB06371.1"/>
    <property type="molecule type" value="Genomic_DNA"/>
</dbReference>
<dbReference type="Proteomes" id="UP000070404">
    <property type="component" value="Unassembled WGS sequence"/>
</dbReference>
<evidence type="ECO:0000313" key="2">
    <source>
        <dbReference type="Proteomes" id="UP000070404"/>
    </source>
</evidence>
<reference evidence="1 2" key="1">
    <citation type="journal article" date="2016" name="Sci. Rep.">
        <title>Metabolic traits of an uncultured archaeal lineage -MSBL1- from brine pools of the Red Sea.</title>
        <authorList>
            <person name="Mwirichia R."/>
            <person name="Alam I."/>
            <person name="Rashid M."/>
            <person name="Vinu M."/>
            <person name="Ba-Alawi W."/>
            <person name="Anthony Kamau A."/>
            <person name="Kamanda Ngugi D."/>
            <person name="Goker M."/>
            <person name="Klenk H.P."/>
            <person name="Bajic V."/>
            <person name="Stingl U."/>
        </authorList>
    </citation>
    <scope>NUCLEOTIDE SEQUENCE [LARGE SCALE GENOMIC DNA]</scope>
    <source>
        <strain evidence="1">SCGC-AAA382C18</strain>
    </source>
</reference>
<dbReference type="Pfam" id="PF08843">
    <property type="entry name" value="AbiEii"/>
    <property type="match status" value="1"/>
</dbReference>
<gene>
    <name evidence="1" type="ORF">AKJ52_02285</name>
</gene>
<protein>
    <recommendedName>
        <fullName evidence="3">Nucleotidyl transferase AbiEii/AbiGii toxin family protein</fullName>
    </recommendedName>
</protein>
<evidence type="ECO:0000313" key="1">
    <source>
        <dbReference type="EMBL" id="KXB06371.1"/>
    </source>
</evidence>
<proteinExistence type="predicted"/>
<dbReference type="AlphaFoldDB" id="A0A133VIU9"/>
<evidence type="ECO:0008006" key="3">
    <source>
        <dbReference type="Google" id="ProtNLM"/>
    </source>
</evidence>
<keyword evidence="2" id="KW-1185">Reference proteome</keyword>
<organism evidence="1 2">
    <name type="scientific">candidate division MSBL1 archaeon SCGC-AAA382C18</name>
    <dbReference type="NCBI Taxonomy" id="1698281"/>
    <lineage>
        <taxon>Archaea</taxon>
        <taxon>Methanobacteriati</taxon>
        <taxon>Methanobacteriota</taxon>
        <taxon>candidate division MSBL1</taxon>
    </lineage>
</organism>